<accession>A0ABX7YN54</accession>
<evidence type="ECO:0000313" key="2">
    <source>
        <dbReference type="Proteomes" id="UP000677616"/>
    </source>
</evidence>
<organism evidence="1 2">
    <name type="scientific">Streptococcus oriscaviae</name>
    <dbReference type="NCBI Taxonomy" id="2781599"/>
    <lineage>
        <taxon>Bacteria</taxon>
        <taxon>Bacillati</taxon>
        <taxon>Bacillota</taxon>
        <taxon>Bacilli</taxon>
        <taxon>Lactobacillales</taxon>
        <taxon>Streptococcaceae</taxon>
        <taxon>Streptococcus</taxon>
    </lineage>
</organism>
<gene>
    <name evidence="1" type="ORF">INT76_05180</name>
</gene>
<evidence type="ECO:0008006" key="3">
    <source>
        <dbReference type="Google" id="ProtNLM"/>
    </source>
</evidence>
<evidence type="ECO:0000313" key="1">
    <source>
        <dbReference type="EMBL" id="QUE55270.1"/>
    </source>
</evidence>
<dbReference type="Proteomes" id="UP000677616">
    <property type="component" value="Chromosome"/>
</dbReference>
<protein>
    <recommendedName>
        <fullName evidence="3">Phage protein</fullName>
    </recommendedName>
</protein>
<name>A0ABX7YN54_9STRE</name>
<proteinExistence type="predicted"/>
<reference evidence="1 2" key="1">
    <citation type="submission" date="2021-04" db="EMBL/GenBank/DDBJ databases">
        <title>Complete genome sequence of a novel Streptococcus species.</title>
        <authorList>
            <person name="Teng J.L.L."/>
        </authorList>
    </citation>
    <scope>NUCLEOTIDE SEQUENCE [LARGE SCALE GENOMIC DNA]</scope>
    <source>
        <strain evidence="1 2">HKU75</strain>
    </source>
</reference>
<sequence length="102" mass="11900">MNGYDNYNSWFSRYEEYFIQQMKIQERIAVQAVAQAKQQQCIVKGIQLSLSLEEEARKMKDYVSRTFVANIQEGFEGAAADRAQEYLKQEMKKPVLKNPITP</sequence>
<dbReference type="EMBL" id="CP073084">
    <property type="protein sequence ID" value="QUE55270.1"/>
    <property type="molecule type" value="Genomic_DNA"/>
</dbReference>
<dbReference type="RefSeq" id="WP_212572906.1">
    <property type="nucleotide sequence ID" value="NZ_CP073084.1"/>
</dbReference>
<keyword evidence="2" id="KW-1185">Reference proteome</keyword>